<protein>
    <submittedName>
        <fullName evidence="2">Pyridoxal phosphate biosynthetic protein</fullName>
    </submittedName>
</protein>
<feature type="transmembrane region" description="Helical" evidence="1">
    <location>
        <begin position="12"/>
        <end position="31"/>
    </location>
</feature>
<organism evidence="2 3">
    <name type="scientific">Altererythrobacter litoralis</name>
    <dbReference type="NCBI Taxonomy" id="3113904"/>
    <lineage>
        <taxon>Bacteria</taxon>
        <taxon>Pseudomonadati</taxon>
        <taxon>Pseudomonadota</taxon>
        <taxon>Alphaproteobacteria</taxon>
        <taxon>Sphingomonadales</taxon>
        <taxon>Erythrobacteraceae</taxon>
        <taxon>Altererythrobacter</taxon>
    </lineage>
</organism>
<dbReference type="EMBL" id="JAZDQV010000006">
    <property type="protein sequence ID" value="MEE1877623.1"/>
    <property type="molecule type" value="Genomic_DNA"/>
</dbReference>
<keyword evidence="1" id="KW-1133">Transmembrane helix</keyword>
<keyword evidence="3" id="KW-1185">Reference proteome</keyword>
<reference evidence="2 3" key="1">
    <citation type="submission" date="2024-01" db="EMBL/GenBank/DDBJ databases">
        <title>The genome sequence of Erythrobacteraceae sp. strain 1XM1-14.</title>
        <authorList>
            <person name="Liu Y."/>
        </authorList>
    </citation>
    <scope>NUCLEOTIDE SEQUENCE [LARGE SCALE GENOMIC DNA]</scope>
    <source>
        <strain evidence="2 3">1XM1-14</strain>
    </source>
</reference>
<feature type="transmembrane region" description="Helical" evidence="1">
    <location>
        <begin position="67"/>
        <end position="90"/>
    </location>
</feature>
<feature type="transmembrane region" description="Helical" evidence="1">
    <location>
        <begin position="37"/>
        <end position="55"/>
    </location>
</feature>
<accession>A0ABU7GEV7</accession>
<gene>
    <name evidence="2" type="ORF">VRS74_08010</name>
</gene>
<dbReference type="RefSeq" id="WP_354144722.1">
    <property type="nucleotide sequence ID" value="NZ_JAZDQV010000006.1"/>
</dbReference>
<keyword evidence="1" id="KW-0472">Membrane</keyword>
<proteinExistence type="predicted"/>
<evidence type="ECO:0000256" key="1">
    <source>
        <dbReference type="SAM" id="Phobius"/>
    </source>
</evidence>
<keyword evidence="1" id="KW-0812">Transmembrane</keyword>
<evidence type="ECO:0000313" key="3">
    <source>
        <dbReference type="Proteomes" id="UP001343492"/>
    </source>
</evidence>
<sequence length="91" mass="9663">MSGTAAPSRAQNLWALAAVIPFLLSIALLGYAFSNQVLVMFAGGWLALQMFGYSATLKMAKGDTAHYLVKAQVLLNWTVLALFVAMLAGIA</sequence>
<name>A0ABU7GEV7_9SPHN</name>
<dbReference type="Proteomes" id="UP001343492">
    <property type="component" value="Unassembled WGS sequence"/>
</dbReference>
<evidence type="ECO:0000313" key="2">
    <source>
        <dbReference type="EMBL" id="MEE1877623.1"/>
    </source>
</evidence>
<comment type="caution">
    <text evidence="2">The sequence shown here is derived from an EMBL/GenBank/DDBJ whole genome shotgun (WGS) entry which is preliminary data.</text>
</comment>